<organism evidence="2 3">
    <name type="scientific">Actinopolyspora biskrensis</name>
    <dbReference type="NCBI Taxonomy" id="1470178"/>
    <lineage>
        <taxon>Bacteria</taxon>
        <taxon>Bacillati</taxon>
        <taxon>Actinomycetota</taxon>
        <taxon>Actinomycetes</taxon>
        <taxon>Actinopolysporales</taxon>
        <taxon>Actinopolysporaceae</taxon>
        <taxon>Actinopolyspora</taxon>
    </lineage>
</organism>
<dbReference type="Proteomes" id="UP000548304">
    <property type="component" value="Unassembled WGS sequence"/>
</dbReference>
<comment type="caution">
    <text evidence="2">The sequence shown here is derived from an EMBL/GenBank/DDBJ whole genome shotgun (WGS) entry which is preliminary data.</text>
</comment>
<evidence type="ECO:0000256" key="1">
    <source>
        <dbReference type="SAM" id="Phobius"/>
    </source>
</evidence>
<dbReference type="EMBL" id="JACBYW010000008">
    <property type="protein sequence ID" value="NYH80596.1"/>
    <property type="molecule type" value="Genomic_DNA"/>
</dbReference>
<protein>
    <submittedName>
        <fullName evidence="2">Uncharacterized protein</fullName>
    </submittedName>
</protein>
<sequence>MRSGNCADCNAKRPVVVLVLLVDLRGAIGFSSFAVLLYYTLANAAAFTLPGPRRRGQRPLAALGGGGCLLLAATLPVRAVLGGIAPMLCGLVFRAAGARWRRGRGSARR</sequence>
<reference evidence="2 3" key="1">
    <citation type="submission" date="2020-07" db="EMBL/GenBank/DDBJ databases">
        <title>Genomic Encyclopedia of Type Strains, Phase III (KMG-III): the genomes of soil and plant-associated and newly described type strains.</title>
        <authorList>
            <person name="Whitman W."/>
        </authorList>
    </citation>
    <scope>NUCLEOTIDE SEQUENCE [LARGE SCALE GENOMIC DNA]</scope>
    <source>
        <strain evidence="2 3">CECT 8576</strain>
    </source>
</reference>
<keyword evidence="1" id="KW-0812">Transmembrane</keyword>
<evidence type="ECO:0000313" key="3">
    <source>
        <dbReference type="Proteomes" id="UP000548304"/>
    </source>
</evidence>
<keyword evidence="1" id="KW-0472">Membrane</keyword>
<proteinExistence type="predicted"/>
<evidence type="ECO:0000313" key="2">
    <source>
        <dbReference type="EMBL" id="NYH80596.1"/>
    </source>
</evidence>
<feature type="transmembrane region" description="Helical" evidence="1">
    <location>
        <begin position="83"/>
        <end position="100"/>
    </location>
</feature>
<keyword evidence="3" id="KW-1185">Reference proteome</keyword>
<name>A0A852ZAP1_9ACTN</name>
<keyword evidence="1" id="KW-1133">Transmembrane helix</keyword>
<feature type="transmembrane region" description="Helical" evidence="1">
    <location>
        <begin position="60"/>
        <end position="77"/>
    </location>
</feature>
<dbReference type="AlphaFoldDB" id="A0A852ZAP1"/>
<accession>A0A852ZAP1</accession>
<gene>
    <name evidence="2" type="ORF">FHR84_003962</name>
</gene>
<dbReference type="Gene3D" id="1.20.1740.10">
    <property type="entry name" value="Amino acid/polyamine transporter I"/>
    <property type="match status" value="1"/>
</dbReference>